<organism evidence="2 3">
    <name type="scientific">Mugilogobius chulae</name>
    <name type="common">yellowstripe goby</name>
    <dbReference type="NCBI Taxonomy" id="88201"/>
    <lineage>
        <taxon>Eukaryota</taxon>
        <taxon>Metazoa</taxon>
        <taxon>Chordata</taxon>
        <taxon>Craniata</taxon>
        <taxon>Vertebrata</taxon>
        <taxon>Euteleostomi</taxon>
        <taxon>Actinopterygii</taxon>
        <taxon>Neopterygii</taxon>
        <taxon>Teleostei</taxon>
        <taxon>Neoteleostei</taxon>
        <taxon>Acanthomorphata</taxon>
        <taxon>Gobiaria</taxon>
        <taxon>Gobiiformes</taxon>
        <taxon>Gobioidei</taxon>
        <taxon>Gobiidae</taxon>
        <taxon>Gobionellinae</taxon>
        <taxon>Mugilogobius</taxon>
    </lineage>
</organism>
<dbReference type="PANTHER" id="PTHR35617">
    <property type="entry name" value="PHAGE_INTEGRASE DOMAIN-CONTAINING PROTEIN"/>
    <property type="match status" value="1"/>
</dbReference>
<dbReference type="Gene3D" id="1.10.150.130">
    <property type="match status" value="1"/>
</dbReference>
<dbReference type="SUPFAM" id="SSF47823">
    <property type="entry name" value="lambda integrase-like, N-terminal domain"/>
    <property type="match status" value="1"/>
</dbReference>
<dbReference type="EMBL" id="JBBPFD010000014">
    <property type="protein sequence ID" value="KAK7899531.1"/>
    <property type="molecule type" value="Genomic_DNA"/>
</dbReference>
<name>A0AAW0NTR1_9GOBI</name>
<protein>
    <submittedName>
        <fullName evidence="2">Uncharacterized protein</fullName>
    </submittedName>
</protein>
<evidence type="ECO:0000313" key="2">
    <source>
        <dbReference type="EMBL" id="KAK7899531.1"/>
    </source>
</evidence>
<dbReference type="AlphaFoldDB" id="A0AAW0NTR1"/>
<gene>
    <name evidence="2" type="ORF">WMY93_020384</name>
</gene>
<accession>A0AAW0NTR1</accession>
<keyword evidence="1" id="KW-0238">DNA-binding</keyword>
<dbReference type="PANTHER" id="PTHR35617:SF3">
    <property type="entry name" value="CORE-BINDING (CB) DOMAIN-CONTAINING PROTEIN"/>
    <property type="match status" value="1"/>
</dbReference>
<sequence length="442" mass="48586">MHVPGTSNLAARLSVQRRSTSRRVEAEPEIVSQIWARFGVAVIDLFASRENTHCRLFFSILRDNPPLGVDAMAHQWPQGLLPAVGAATRRDLLTQAQGTLLHPFPQGLRLRAWPLRGPSFYHGVAPVCGQYTGGARAPSTRAAYSYRWGVFQSWCRAKEHDALSCTAPVILRFLQEALEKGKSPSTLRGMVAAIKAARVGPHKLSQNCCDLISQFIRGALRIAPGRQRSNIPPWELDVVLSALRHDHLNPWSQLSLSGSLLRQLSFLLLCQQSGLESSMLSLYTLIAVGYCQENTGMVLRTNPAFHPKVLSGRHGGVTIQLQPFCPPQQGGPDSGDALLCPVRAVQLYVRRTEVHRKTDQLFVCFQSKHLGQACDKNKAIPLDCGDNPAFIYLVGLATPQVSAGTLHSESCYSWALWRGASLAEIVKRPLGQAPPLLQDFTV</sequence>
<dbReference type="InterPro" id="IPR010998">
    <property type="entry name" value="Integrase_recombinase_N"/>
</dbReference>
<evidence type="ECO:0000256" key="1">
    <source>
        <dbReference type="ARBA" id="ARBA00023125"/>
    </source>
</evidence>
<keyword evidence="3" id="KW-1185">Reference proteome</keyword>
<evidence type="ECO:0000313" key="3">
    <source>
        <dbReference type="Proteomes" id="UP001460270"/>
    </source>
</evidence>
<dbReference type="GO" id="GO:0003677">
    <property type="term" value="F:DNA binding"/>
    <property type="evidence" value="ECO:0007669"/>
    <property type="project" value="UniProtKB-KW"/>
</dbReference>
<reference evidence="3" key="1">
    <citation type="submission" date="2024-04" db="EMBL/GenBank/DDBJ databases">
        <title>Salinicola lusitanus LLJ914,a marine bacterium isolated from the Okinawa Trough.</title>
        <authorList>
            <person name="Li J."/>
        </authorList>
    </citation>
    <scope>NUCLEOTIDE SEQUENCE [LARGE SCALE GENOMIC DNA]</scope>
</reference>
<comment type="caution">
    <text evidence="2">The sequence shown here is derived from an EMBL/GenBank/DDBJ whole genome shotgun (WGS) entry which is preliminary data.</text>
</comment>
<dbReference type="Proteomes" id="UP001460270">
    <property type="component" value="Unassembled WGS sequence"/>
</dbReference>
<proteinExistence type="predicted"/>